<sequence length="46" mass="5201">MRKPIDNRIDTIFVHVADLNRSVRWYAELLGLEAPNGTLDVSGLYA</sequence>
<evidence type="ECO:0000313" key="1">
    <source>
        <dbReference type="EMBL" id="TYP68068.1"/>
    </source>
</evidence>
<reference evidence="1 2" key="1">
    <citation type="submission" date="2019-07" db="EMBL/GenBank/DDBJ databases">
        <title>Genomic Encyclopedia of Type Strains, Phase III (KMG-III): the genomes of soil and plant-associated and newly described type strains.</title>
        <authorList>
            <person name="Whitman W."/>
        </authorList>
    </citation>
    <scope>NUCLEOTIDE SEQUENCE [LARGE SCALE GENOMIC DNA]</scope>
    <source>
        <strain evidence="1 2">BL24</strain>
    </source>
</reference>
<protein>
    <recommendedName>
        <fullName evidence="3">Glyoxalase/bleomycin resistance protein/dioxygenase superfamily protein</fullName>
    </recommendedName>
</protein>
<dbReference type="InterPro" id="IPR029068">
    <property type="entry name" value="Glyas_Bleomycin-R_OHBP_Dase"/>
</dbReference>
<organism evidence="1 2">
    <name type="scientific">Paenibacillus methanolicus</name>
    <dbReference type="NCBI Taxonomy" id="582686"/>
    <lineage>
        <taxon>Bacteria</taxon>
        <taxon>Bacillati</taxon>
        <taxon>Bacillota</taxon>
        <taxon>Bacilli</taxon>
        <taxon>Bacillales</taxon>
        <taxon>Paenibacillaceae</taxon>
        <taxon>Paenibacillus</taxon>
    </lineage>
</organism>
<dbReference type="EMBL" id="VNHS01000020">
    <property type="protein sequence ID" value="TYP68068.1"/>
    <property type="molecule type" value="Genomic_DNA"/>
</dbReference>
<evidence type="ECO:0008006" key="3">
    <source>
        <dbReference type="Google" id="ProtNLM"/>
    </source>
</evidence>
<gene>
    <name evidence="1" type="ORF">BCM02_12028</name>
</gene>
<accession>A0A5S5BP55</accession>
<dbReference type="SUPFAM" id="SSF54593">
    <property type="entry name" value="Glyoxalase/Bleomycin resistance protein/Dihydroxybiphenyl dioxygenase"/>
    <property type="match status" value="1"/>
</dbReference>
<comment type="caution">
    <text evidence="1">The sequence shown here is derived from an EMBL/GenBank/DDBJ whole genome shotgun (WGS) entry which is preliminary data.</text>
</comment>
<proteinExistence type="predicted"/>
<name>A0A5S5BP55_9BACL</name>
<dbReference type="Gene3D" id="3.10.180.10">
    <property type="entry name" value="2,3-Dihydroxybiphenyl 1,2-Dioxygenase, domain 1"/>
    <property type="match status" value="1"/>
</dbReference>
<keyword evidence="2" id="KW-1185">Reference proteome</keyword>
<dbReference type="RefSeq" id="WP_187434555.1">
    <property type="nucleotide sequence ID" value="NZ_VNHS01000020.1"/>
</dbReference>
<evidence type="ECO:0000313" key="2">
    <source>
        <dbReference type="Proteomes" id="UP000323257"/>
    </source>
</evidence>
<dbReference type="AlphaFoldDB" id="A0A5S5BP55"/>
<dbReference type="Proteomes" id="UP000323257">
    <property type="component" value="Unassembled WGS sequence"/>
</dbReference>